<evidence type="ECO:0000256" key="1">
    <source>
        <dbReference type="SAM" id="MobiDB-lite"/>
    </source>
</evidence>
<dbReference type="AlphaFoldDB" id="A0ABD5WKT6"/>
<feature type="compositionally biased region" description="Polar residues" evidence="1">
    <location>
        <begin position="29"/>
        <end position="40"/>
    </location>
</feature>
<sequence>MTFDASVYRPLTSNARSATSTGRERDWSRTATTSTVGAPP</sequence>
<proteinExistence type="predicted"/>
<protein>
    <submittedName>
        <fullName evidence="2">Uncharacterized protein</fullName>
    </submittedName>
</protein>
<feature type="region of interest" description="Disordered" evidence="1">
    <location>
        <begin position="1"/>
        <end position="40"/>
    </location>
</feature>
<dbReference type="Proteomes" id="UP001596407">
    <property type="component" value="Unassembled WGS sequence"/>
</dbReference>
<keyword evidence="3" id="KW-1185">Reference proteome</keyword>
<reference evidence="2 3" key="1">
    <citation type="journal article" date="2019" name="Int. J. Syst. Evol. Microbiol.">
        <title>The Global Catalogue of Microorganisms (GCM) 10K type strain sequencing project: providing services to taxonomists for standard genome sequencing and annotation.</title>
        <authorList>
            <consortium name="The Broad Institute Genomics Platform"/>
            <consortium name="The Broad Institute Genome Sequencing Center for Infectious Disease"/>
            <person name="Wu L."/>
            <person name="Ma J."/>
        </authorList>
    </citation>
    <scope>NUCLEOTIDE SEQUENCE [LARGE SCALE GENOMIC DNA]</scope>
    <source>
        <strain evidence="2 3">DT72</strain>
    </source>
</reference>
<feature type="compositionally biased region" description="Polar residues" evidence="1">
    <location>
        <begin position="11"/>
        <end position="21"/>
    </location>
</feature>
<accession>A0ABD5WKT6</accession>
<gene>
    <name evidence="2" type="ORF">ACFQJ6_14465</name>
</gene>
<organism evidence="2 3">
    <name type="scientific">Halorussus caseinilyticus</name>
    <dbReference type="NCBI Taxonomy" id="3034025"/>
    <lineage>
        <taxon>Archaea</taxon>
        <taxon>Methanobacteriati</taxon>
        <taxon>Methanobacteriota</taxon>
        <taxon>Stenosarchaea group</taxon>
        <taxon>Halobacteria</taxon>
        <taxon>Halobacteriales</taxon>
        <taxon>Haladaptataceae</taxon>
        <taxon>Halorussus</taxon>
    </lineage>
</organism>
<dbReference type="RefSeq" id="WP_382209931.1">
    <property type="nucleotide sequence ID" value="NZ_JBHSZH010000005.1"/>
</dbReference>
<evidence type="ECO:0000313" key="3">
    <source>
        <dbReference type="Proteomes" id="UP001596407"/>
    </source>
</evidence>
<dbReference type="EMBL" id="JBHSZH010000005">
    <property type="protein sequence ID" value="MFC7081124.1"/>
    <property type="molecule type" value="Genomic_DNA"/>
</dbReference>
<comment type="caution">
    <text evidence="2">The sequence shown here is derived from an EMBL/GenBank/DDBJ whole genome shotgun (WGS) entry which is preliminary data.</text>
</comment>
<evidence type="ECO:0000313" key="2">
    <source>
        <dbReference type="EMBL" id="MFC7081124.1"/>
    </source>
</evidence>
<name>A0ABD5WKT6_9EURY</name>